<dbReference type="SUPFAM" id="SSF51556">
    <property type="entry name" value="Metallo-dependent hydrolases"/>
    <property type="match status" value="1"/>
</dbReference>
<reference evidence="2 3" key="1">
    <citation type="submission" date="2018-07" db="EMBL/GenBank/DDBJ databases">
        <title>Lottiidibacillus patelloidae gen. nov., sp. nov., isolated from the intestinal tract of a marine limpet and the reclassification of B. taeanensis BH030017T, B. algicola KMM 3737T and B. hwajinpoensis SW-72T as genus Lottiidibacillus.</title>
        <authorList>
            <person name="Liu R."/>
            <person name="Huang Z."/>
        </authorList>
    </citation>
    <scope>NUCLEOTIDE SEQUENCE [LARGE SCALE GENOMIC DNA]</scope>
    <source>
        <strain evidence="2 3">BH030017</strain>
    </source>
</reference>
<evidence type="ECO:0000259" key="1">
    <source>
        <dbReference type="Pfam" id="PF07969"/>
    </source>
</evidence>
<dbReference type="AlphaFoldDB" id="A0A366XYH0"/>
<dbReference type="CDD" id="cd01300">
    <property type="entry name" value="YtcJ_like"/>
    <property type="match status" value="1"/>
</dbReference>
<dbReference type="OrthoDB" id="9767366at2"/>
<name>A0A366XYH0_9BACI</name>
<dbReference type="Gene3D" id="2.30.40.10">
    <property type="entry name" value="Urease, subunit C, domain 1"/>
    <property type="match status" value="1"/>
</dbReference>
<organism evidence="2 3">
    <name type="scientific">Bacillus taeanensis</name>
    <dbReference type="NCBI Taxonomy" id="273032"/>
    <lineage>
        <taxon>Bacteria</taxon>
        <taxon>Bacillati</taxon>
        <taxon>Bacillota</taxon>
        <taxon>Bacilli</taxon>
        <taxon>Bacillales</taxon>
        <taxon>Bacillaceae</taxon>
        <taxon>Bacillus</taxon>
    </lineage>
</organism>
<dbReference type="Gene3D" id="3.10.310.70">
    <property type="match status" value="1"/>
</dbReference>
<dbReference type="RefSeq" id="WP_113804164.1">
    <property type="nucleotide sequence ID" value="NZ_QOCW01000001.1"/>
</dbReference>
<keyword evidence="2" id="KW-0378">Hydrolase</keyword>
<dbReference type="Pfam" id="PF07969">
    <property type="entry name" value="Amidohydro_3"/>
    <property type="match status" value="1"/>
</dbReference>
<gene>
    <name evidence="2" type="ORF">DS031_01550</name>
</gene>
<dbReference type="InterPro" id="IPR011059">
    <property type="entry name" value="Metal-dep_hydrolase_composite"/>
</dbReference>
<dbReference type="SUPFAM" id="SSF51338">
    <property type="entry name" value="Composite domain of metallo-dependent hydrolases"/>
    <property type="match status" value="1"/>
</dbReference>
<dbReference type="Gene3D" id="3.20.20.140">
    <property type="entry name" value="Metal-dependent hydrolases"/>
    <property type="match status" value="1"/>
</dbReference>
<evidence type="ECO:0000313" key="3">
    <source>
        <dbReference type="Proteomes" id="UP000253314"/>
    </source>
</evidence>
<sequence length="541" mass="60140">MGTLWCGGTIYTMESEGKTVNAVFVEDGVIVKTGTKQSLLNQFNDKIERTIDLKGNVMYPGFVDSHMHIIGHGEKLLRLDLSEVKSAENMKELLVEKVKTAGVGEWIIGEGWNENNFSDRKIFHRKELDEIAPNHPMMLTRVCRHAILANSRALELARITKETPDPEGGVILRNEIGEPTGYLLDRAQELIKKVMPPVTNSYVERALTTAVDDLVSLGLVGGHTEDLNYYNGFENTFQTFTKVIDGKKRKFRTNLLVHHEVVKTMHEAGLHVNDGTSFISLGAMKIFADGALGGRTALLSHPYNDSPETSGVAIHSIEELKALVEKARHYNMPVAIHTIGDLALEYALDAIEQAPVRAGYRDRLIHCSVVREDLLIRMRNLPVVLDIQPHFVAADFPWVIERLGEERMKWSFAWKTLLNYGLLCAGGSDAPIEPANPLLGIYTAAARKKPTELHEGYYPEQKLTVYEAVKLFTIGSAHAVGQEAKSGIIAAGYNADFTILKQDLYKISIEEIPKAEVAMTVVDGTIVYQKDESARTNNSSF</sequence>
<dbReference type="Proteomes" id="UP000253314">
    <property type="component" value="Unassembled WGS sequence"/>
</dbReference>
<proteinExistence type="predicted"/>
<keyword evidence="3" id="KW-1185">Reference proteome</keyword>
<dbReference type="PANTHER" id="PTHR22642:SF2">
    <property type="entry name" value="PROTEIN LONG AFTER FAR-RED 3"/>
    <property type="match status" value="1"/>
</dbReference>
<dbReference type="InterPro" id="IPR032466">
    <property type="entry name" value="Metal_Hydrolase"/>
</dbReference>
<dbReference type="PANTHER" id="PTHR22642">
    <property type="entry name" value="IMIDAZOLONEPROPIONASE"/>
    <property type="match status" value="1"/>
</dbReference>
<dbReference type="GO" id="GO:0016810">
    <property type="term" value="F:hydrolase activity, acting on carbon-nitrogen (but not peptide) bonds"/>
    <property type="evidence" value="ECO:0007669"/>
    <property type="project" value="InterPro"/>
</dbReference>
<comment type="caution">
    <text evidence="2">The sequence shown here is derived from an EMBL/GenBank/DDBJ whole genome shotgun (WGS) entry which is preliminary data.</text>
</comment>
<dbReference type="InterPro" id="IPR033932">
    <property type="entry name" value="YtcJ-like"/>
</dbReference>
<dbReference type="EMBL" id="QOCW01000001">
    <property type="protein sequence ID" value="RBW71460.1"/>
    <property type="molecule type" value="Genomic_DNA"/>
</dbReference>
<dbReference type="InterPro" id="IPR013108">
    <property type="entry name" value="Amidohydro_3"/>
</dbReference>
<feature type="domain" description="Amidohydrolase 3" evidence="1">
    <location>
        <begin position="49"/>
        <end position="528"/>
    </location>
</feature>
<accession>A0A366XYH0</accession>
<protein>
    <submittedName>
        <fullName evidence="2">Amidohydrolase</fullName>
    </submittedName>
</protein>
<evidence type="ECO:0000313" key="2">
    <source>
        <dbReference type="EMBL" id="RBW71460.1"/>
    </source>
</evidence>